<dbReference type="Gene3D" id="3.40.50.1000">
    <property type="entry name" value="HAD superfamily/HAD-like"/>
    <property type="match status" value="1"/>
</dbReference>
<dbReference type="CDD" id="cd07505">
    <property type="entry name" value="HAD_BPGM-like"/>
    <property type="match status" value="1"/>
</dbReference>
<protein>
    <submittedName>
        <fullName evidence="1">HAD family hydrolase</fullName>
    </submittedName>
</protein>
<sequence length="217" mass="24939">MFKNIQGAIFDMDGTLVDSMWLWEDIDKKYLNKKNISFTVELKNTLQNMTLDEAARYLKNSFNLTESIPEIQKEWYNMLLDEYSNNISLKPGAKDFLHLLKREKIKMALATSNYKKIAEISLKKNKIYNLFDSIVTTKDVKKGKSFPDIYLMAADKLCLNPKCCAVFEDTLSAIKVAKSTGMTVVGVYDTYSQLQWEKIKACADTTIFKYSDLIKAI</sequence>
<dbReference type="InterPro" id="IPR006439">
    <property type="entry name" value="HAD-SF_hydro_IA"/>
</dbReference>
<dbReference type="NCBIfam" id="TIGR01509">
    <property type="entry name" value="HAD-SF-IA-v3"/>
    <property type="match status" value="1"/>
</dbReference>
<dbReference type="EMBL" id="JBGFFE010000006">
    <property type="protein sequence ID" value="MEY8763205.1"/>
    <property type="molecule type" value="Genomic_DNA"/>
</dbReference>
<dbReference type="InterPro" id="IPR023198">
    <property type="entry name" value="PGP-like_dom2"/>
</dbReference>
<keyword evidence="1" id="KW-0378">Hydrolase</keyword>
<dbReference type="SUPFAM" id="SSF56784">
    <property type="entry name" value="HAD-like"/>
    <property type="match status" value="1"/>
</dbReference>
<name>A0ABV4DXX1_9CLOT</name>
<dbReference type="Proteomes" id="UP001565220">
    <property type="component" value="Unassembled WGS sequence"/>
</dbReference>
<dbReference type="SFLD" id="SFLDS00003">
    <property type="entry name" value="Haloacid_Dehalogenase"/>
    <property type="match status" value="1"/>
</dbReference>
<comment type="caution">
    <text evidence="1">The sequence shown here is derived from an EMBL/GenBank/DDBJ whole genome shotgun (WGS) entry which is preliminary data.</text>
</comment>
<dbReference type="PANTHER" id="PTHR18901">
    <property type="entry name" value="2-DEOXYGLUCOSE-6-PHOSPHATE PHOSPHATASE 2"/>
    <property type="match status" value="1"/>
</dbReference>
<dbReference type="Pfam" id="PF13419">
    <property type="entry name" value="HAD_2"/>
    <property type="match status" value="1"/>
</dbReference>
<dbReference type="Gene3D" id="1.10.150.240">
    <property type="entry name" value="Putative phosphatase, domain 2"/>
    <property type="match status" value="1"/>
</dbReference>
<keyword evidence="2" id="KW-1185">Reference proteome</keyword>
<reference evidence="1 2" key="1">
    <citation type="submission" date="2024-08" db="EMBL/GenBank/DDBJ databases">
        <title>Clostridium lapicellarii sp. nov., and Clostridium renhuaiense sp. nov., two species isolated from the mud in a fermentation cellar used for producing sauce-flavour Chinese liquors.</title>
        <authorList>
            <person name="Yang F."/>
            <person name="Wang H."/>
            <person name="Chen L.Q."/>
            <person name="Zhou N."/>
            <person name="Lu J.J."/>
            <person name="Pu X.X."/>
            <person name="Wan B."/>
            <person name="Wang L."/>
            <person name="Liu S.J."/>
        </authorList>
    </citation>
    <scope>NUCLEOTIDE SEQUENCE [LARGE SCALE GENOMIC DNA]</scope>
    <source>
        <strain evidence="1 2">MT-113</strain>
    </source>
</reference>
<gene>
    <name evidence="1" type="ORF">AB8S09_06045</name>
</gene>
<dbReference type="InterPro" id="IPR041492">
    <property type="entry name" value="HAD_2"/>
</dbReference>
<dbReference type="RefSeq" id="WP_294182874.1">
    <property type="nucleotide sequence ID" value="NZ_JBGFFE010000006.1"/>
</dbReference>
<evidence type="ECO:0000313" key="1">
    <source>
        <dbReference type="EMBL" id="MEY8763205.1"/>
    </source>
</evidence>
<proteinExistence type="predicted"/>
<evidence type="ECO:0000313" key="2">
    <source>
        <dbReference type="Proteomes" id="UP001565220"/>
    </source>
</evidence>
<dbReference type="InterPro" id="IPR036412">
    <property type="entry name" value="HAD-like_sf"/>
</dbReference>
<accession>A0ABV4DXX1</accession>
<dbReference type="PRINTS" id="PR00413">
    <property type="entry name" value="HADHALOGNASE"/>
</dbReference>
<dbReference type="SFLD" id="SFLDG01129">
    <property type="entry name" value="C1.5:_HAD__Beta-PGM__Phosphata"/>
    <property type="match status" value="1"/>
</dbReference>
<dbReference type="GO" id="GO:0016787">
    <property type="term" value="F:hydrolase activity"/>
    <property type="evidence" value="ECO:0007669"/>
    <property type="project" value="UniProtKB-KW"/>
</dbReference>
<dbReference type="InterPro" id="IPR023214">
    <property type="entry name" value="HAD_sf"/>
</dbReference>
<dbReference type="PANTHER" id="PTHR18901:SF38">
    <property type="entry name" value="PSEUDOURIDINE-5'-PHOSPHATASE"/>
    <property type="match status" value="1"/>
</dbReference>
<organism evidence="1 2">
    <name type="scientific">Clostridium lapidicellarium</name>
    <dbReference type="NCBI Taxonomy" id="3240931"/>
    <lineage>
        <taxon>Bacteria</taxon>
        <taxon>Bacillati</taxon>
        <taxon>Bacillota</taxon>
        <taxon>Clostridia</taxon>
        <taxon>Eubacteriales</taxon>
        <taxon>Clostridiaceae</taxon>
        <taxon>Clostridium</taxon>
    </lineage>
</organism>